<protein>
    <recommendedName>
        <fullName evidence="2">YCII-related domain-containing protein</fullName>
    </recommendedName>
</protein>
<evidence type="ECO:0000259" key="2">
    <source>
        <dbReference type="Pfam" id="PF03795"/>
    </source>
</evidence>
<reference evidence="4" key="1">
    <citation type="journal article" date="2019" name="Int. J. Syst. Evol. Microbiol.">
        <title>The Global Catalogue of Microorganisms (GCM) 10K type strain sequencing project: providing services to taxonomists for standard genome sequencing and annotation.</title>
        <authorList>
            <consortium name="The Broad Institute Genomics Platform"/>
            <consortium name="The Broad Institute Genome Sequencing Center for Infectious Disease"/>
            <person name="Wu L."/>
            <person name="Ma J."/>
        </authorList>
    </citation>
    <scope>NUCLEOTIDE SEQUENCE [LARGE SCALE GENOMIC DNA]</scope>
    <source>
        <strain evidence="4">JCM 17441</strain>
    </source>
</reference>
<comment type="similarity">
    <text evidence="1">Belongs to the YciI family.</text>
</comment>
<organism evidence="3 4">
    <name type="scientific">Dactylosporangium darangshiense</name>
    <dbReference type="NCBI Taxonomy" id="579108"/>
    <lineage>
        <taxon>Bacteria</taxon>
        <taxon>Bacillati</taxon>
        <taxon>Actinomycetota</taxon>
        <taxon>Actinomycetes</taxon>
        <taxon>Micromonosporales</taxon>
        <taxon>Micromonosporaceae</taxon>
        <taxon>Dactylosporangium</taxon>
    </lineage>
</organism>
<dbReference type="Gene3D" id="3.30.70.1060">
    <property type="entry name" value="Dimeric alpha+beta barrel"/>
    <property type="match status" value="1"/>
</dbReference>
<evidence type="ECO:0000256" key="1">
    <source>
        <dbReference type="ARBA" id="ARBA00007689"/>
    </source>
</evidence>
<dbReference type="Proteomes" id="UP001500620">
    <property type="component" value="Unassembled WGS sequence"/>
</dbReference>
<keyword evidence="4" id="KW-1185">Reference proteome</keyword>
<dbReference type="Pfam" id="PF03795">
    <property type="entry name" value="YCII"/>
    <property type="match status" value="1"/>
</dbReference>
<feature type="domain" description="YCII-related" evidence="2">
    <location>
        <begin position="1"/>
        <end position="85"/>
    </location>
</feature>
<evidence type="ECO:0000313" key="4">
    <source>
        <dbReference type="Proteomes" id="UP001500620"/>
    </source>
</evidence>
<dbReference type="InterPro" id="IPR005545">
    <property type="entry name" value="YCII"/>
</dbReference>
<evidence type="ECO:0000313" key="3">
    <source>
        <dbReference type="EMBL" id="GAA4258259.1"/>
    </source>
</evidence>
<name>A0ABP8DKF6_9ACTN</name>
<dbReference type="EMBL" id="BAABAT010000030">
    <property type="protein sequence ID" value="GAA4258259.1"/>
    <property type="molecule type" value="Genomic_DNA"/>
</dbReference>
<sequence>MKAVVLYASADDFATTAPAHFPAHKVRIDEFHARGDLLLVGVFGDPRTQGSMAVFRSRESAEAFVAEDPFVLNGVVKSYEIRDWNEILTP</sequence>
<dbReference type="InterPro" id="IPR011008">
    <property type="entry name" value="Dimeric_a/b-barrel"/>
</dbReference>
<gene>
    <name evidence="3" type="ORF">GCM10022255_078270</name>
</gene>
<accession>A0ABP8DKF6</accession>
<proteinExistence type="inferred from homology"/>
<comment type="caution">
    <text evidence="3">The sequence shown here is derived from an EMBL/GenBank/DDBJ whole genome shotgun (WGS) entry which is preliminary data.</text>
</comment>
<dbReference type="RefSeq" id="WP_345135195.1">
    <property type="nucleotide sequence ID" value="NZ_BAABAT010000030.1"/>
</dbReference>
<dbReference type="SUPFAM" id="SSF54909">
    <property type="entry name" value="Dimeric alpha+beta barrel"/>
    <property type="match status" value="1"/>
</dbReference>